<reference evidence="3 4" key="1">
    <citation type="journal article" date="2025" name="Microbiol. Resour. Announc.">
        <title>Draft genome sequences for Neonectria magnoliae and Neonectria punicea, canker pathogens of Liriodendron tulipifera and Acer saccharum in West Virginia.</title>
        <authorList>
            <person name="Petronek H.M."/>
            <person name="Kasson M.T."/>
            <person name="Metheny A.M."/>
            <person name="Stauder C.M."/>
            <person name="Lovett B."/>
            <person name="Lynch S.C."/>
            <person name="Garnas J.R."/>
            <person name="Kasson L.R."/>
            <person name="Stajich J.E."/>
        </authorList>
    </citation>
    <scope>NUCLEOTIDE SEQUENCE [LARGE SCALE GENOMIC DNA]</scope>
    <source>
        <strain evidence="3 4">NRRL 64653</strain>
    </source>
</reference>
<organism evidence="3 4">
    <name type="scientific">Neonectria punicea</name>
    <dbReference type="NCBI Taxonomy" id="979145"/>
    <lineage>
        <taxon>Eukaryota</taxon>
        <taxon>Fungi</taxon>
        <taxon>Dikarya</taxon>
        <taxon>Ascomycota</taxon>
        <taxon>Pezizomycotina</taxon>
        <taxon>Sordariomycetes</taxon>
        <taxon>Hypocreomycetidae</taxon>
        <taxon>Hypocreales</taxon>
        <taxon>Nectriaceae</taxon>
        <taxon>Neonectria</taxon>
    </lineage>
</organism>
<feature type="region of interest" description="Disordered" evidence="2">
    <location>
        <begin position="1"/>
        <end position="121"/>
    </location>
</feature>
<protein>
    <submittedName>
        <fullName evidence="3">Uncharacterized protein</fullName>
    </submittedName>
</protein>
<sequence>MVGGTESNSGEPHVGEDISKDKLSQSQRQHPTTSARWRPGRRTENMELNLGLRATQSTQGEAAMDVEDPGAHESEPDGSPSLQQRPSERMQLPTARPIPNQGQSSTSSRHTRRPIPPDWEPPLAVGASLGEGLSYLEEADRLVVQWEAILKNARETQPNADLSPFERQLEKVTRVRDEMEESEENTVPADELESTKRERIAGRIDHLEEALERTPSEAGKANIRAAIDAYEDGRIPCWDKWTLIYAGRVVDHCPTYESFTVDRHERLDRYFEDHGSGWLWFERPLAPKSNTQPEHLLAATWANPSKHRFDGWNGPPDITNITMGFRRLRIFHSRQPRPKDTQPDMSESRRVLAGSIGKPFRFKPKHTGMSKREMEGMHWSVYDDQHAPRCFFLMHLDSGASIPSLHRCDLPMLGIDLNVYAPQSDMTMGVVGGQIRAPILEMRVDVCRHNGQSLVGVDPVWPKERRELGGIIPVSILPDPKGSNASRNGLTAEELKIRQERGEDVSEKTLANRENHHNETRLSGMVPFQVCYHTGVPGKPMWFGEDRRDVLTTERMPGQYRFEWHKSLLVPKPREIRRWPKETRSRPEVRSRPETQNRPETRERPETQRPLVGARPPERPTAIVSKHEIDPQDKKRKRLPRDVERPDRVQRPRRN</sequence>
<feature type="compositionally biased region" description="Basic and acidic residues" evidence="2">
    <location>
        <begin position="13"/>
        <end position="23"/>
    </location>
</feature>
<dbReference type="EMBL" id="JAZAVJ010000040">
    <property type="protein sequence ID" value="KAK7419165.1"/>
    <property type="molecule type" value="Genomic_DNA"/>
</dbReference>
<name>A0ABR1HDZ9_9HYPO</name>
<evidence type="ECO:0000313" key="4">
    <source>
        <dbReference type="Proteomes" id="UP001498476"/>
    </source>
</evidence>
<feature type="compositionally biased region" description="Basic and acidic residues" evidence="2">
    <location>
        <begin position="579"/>
        <end position="607"/>
    </location>
</feature>
<evidence type="ECO:0000256" key="2">
    <source>
        <dbReference type="SAM" id="MobiDB-lite"/>
    </source>
</evidence>
<dbReference type="Proteomes" id="UP001498476">
    <property type="component" value="Unassembled WGS sequence"/>
</dbReference>
<gene>
    <name evidence="3" type="ORF">QQX98_003504</name>
</gene>
<feature type="coiled-coil region" evidence="1">
    <location>
        <begin position="136"/>
        <end position="185"/>
    </location>
</feature>
<comment type="caution">
    <text evidence="3">The sequence shown here is derived from an EMBL/GenBank/DDBJ whole genome shotgun (WGS) entry which is preliminary data.</text>
</comment>
<proteinExistence type="predicted"/>
<feature type="compositionally biased region" description="Polar residues" evidence="2">
    <location>
        <begin position="24"/>
        <end position="35"/>
    </location>
</feature>
<feature type="region of interest" description="Disordered" evidence="2">
    <location>
        <begin position="579"/>
        <end position="655"/>
    </location>
</feature>
<keyword evidence="4" id="KW-1185">Reference proteome</keyword>
<accession>A0ABR1HDZ9</accession>
<keyword evidence="1" id="KW-0175">Coiled coil</keyword>
<feature type="compositionally biased region" description="Polar residues" evidence="2">
    <location>
        <begin position="1"/>
        <end position="10"/>
    </location>
</feature>
<evidence type="ECO:0000256" key="1">
    <source>
        <dbReference type="SAM" id="Coils"/>
    </source>
</evidence>
<evidence type="ECO:0000313" key="3">
    <source>
        <dbReference type="EMBL" id="KAK7419165.1"/>
    </source>
</evidence>
<feature type="compositionally biased region" description="Basic and acidic residues" evidence="2">
    <location>
        <begin position="640"/>
        <end position="655"/>
    </location>
</feature>